<organism evidence="1 2">
    <name type="scientific">Pantoea eucalypti</name>
    <dbReference type="NCBI Taxonomy" id="470933"/>
    <lineage>
        <taxon>Bacteria</taxon>
        <taxon>Pseudomonadati</taxon>
        <taxon>Pseudomonadota</taxon>
        <taxon>Gammaproteobacteria</taxon>
        <taxon>Enterobacterales</taxon>
        <taxon>Erwiniaceae</taxon>
        <taxon>Pantoea</taxon>
    </lineage>
</organism>
<reference evidence="1 2" key="1">
    <citation type="submission" date="2019-06" db="EMBL/GenBank/DDBJ databases">
        <title>Taxogenomics and systematics of the genus Pantoea.</title>
        <authorList>
            <person name="Tambong J.T."/>
        </authorList>
    </citation>
    <scope>NUCLEOTIDE SEQUENCE [LARGE SCALE GENOMIC DNA]</scope>
    <source>
        <strain evidence="1 2">LMG 24197</strain>
    </source>
</reference>
<dbReference type="EMBL" id="VHJB01000067">
    <property type="protein sequence ID" value="TPV35223.1"/>
    <property type="molecule type" value="Genomic_DNA"/>
</dbReference>
<accession>A0ABY2ZHR8</accession>
<evidence type="ECO:0000313" key="1">
    <source>
        <dbReference type="EMBL" id="TPV35223.1"/>
    </source>
</evidence>
<gene>
    <name evidence="1" type="ORF">FJW02_13635</name>
</gene>
<evidence type="ECO:0000313" key="2">
    <source>
        <dbReference type="Proteomes" id="UP000315469"/>
    </source>
</evidence>
<name>A0ABY2ZHR8_9GAMM</name>
<protein>
    <submittedName>
        <fullName evidence="1">Uncharacterized protein</fullName>
    </submittedName>
</protein>
<proteinExistence type="predicted"/>
<sequence>MRFFICLIINKSFLLHFVEIMKNSLYNPYVTEPIHHVKRNVTGICYSVPYLEQNQDRGNILNTNNIVSLHNKIASEEALMIVPVGDIRLQEMIAIPDAYAHLQNERVRIGINYSSLAANSASLLELTTKFDFWLYDFAPPGADWRLLESFPFSGIVLTESFFSDNYEKFTFPFFMATFREKGAEVIVRCHTPPLTAEQFTEINISGWQQQRSDGDLISG</sequence>
<comment type="caution">
    <text evidence="1">The sequence shown here is derived from an EMBL/GenBank/DDBJ whole genome shotgun (WGS) entry which is preliminary data.</text>
</comment>
<dbReference type="Proteomes" id="UP000315469">
    <property type="component" value="Unassembled WGS sequence"/>
</dbReference>
<keyword evidence="2" id="KW-1185">Reference proteome</keyword>